<evidence type="ECO:0000256" key="2">
    <source>
        <dbReference type="ARBA" id="ARBA00006727"/>
    </source>
</evidence>
<dbReference type="InterPro" id="IPR020846">
    <property type="entry name" value="MFS_dom"/>
</dbReference>
<dbReference type="EMBL" id="NLAX01000002">
    <property type="protein sequence ID" value="PKS13034.1"/>
    <property type="molecule type" value="Genomic_DNA"/>
</dbReference>
<feature type="transmembrane region" description="Helical" evidence="3">
    <location>
        <begin position="226"/>
        <end position="246"/>
    </location>
</feature>
<dbReference type="Proteomes" id="UP000233524">
    <property type="component" value="Unassembled WGS sequence"/>
</dbReference>
<evidence type="ECO:0000313" key="6">
    <source>
        <dbReference type="Proteomes" id="UP000233524"/>
    </source>
</evidence>
<dbReference type="InterPro" id="IPR036259">
    <property type="entry name" value="MFS_trans_sf"/>
</dbReference>
<comment type="similarity">
    <text evidence="2">Belongs to the major facilitator superfamily. Monocarboxylate porter (TC 2.A.1.13) family.</text>
</comment>
<reference evidence="5 6" key="1">
    <citation type="journal article" date="2017" name="G3 (Bethesda)">
        <title>First Draft Genome Sequence of the Pathogenic Fungus Lomentospora prolificans (Formerly Scedosporium prolificans).</title>
        <authorList>
            <person name="Luo R."/>
            <person name="Zimin A."/>
            <person name="Workman R."/>
            <person name="Fan Y."/>
            <person name="Pertea G."/>
            <person name="Grossman N."/>
            <person name="Wear M.P."/>
            <person name="Jia B."/>
            <person name="Miller H."/>
            <person name="Casadevall A."/>
            <person name="Timp W."/>
            <person name="Zhang S.X."/>
            <person name="Salzberg S.L."/>
        </authorList>
    </citation>
    <scope>NUCLEOTIDE SEQUENCE [LARGE SCALE GENOMIC DNA]</scope>
    <source>
        <strain evidence="5 6">JHH-5317</strain>
    </source>
</reference>
<dbReference type="InterPro" id="IPR050327">
    <property type="entry name" value="Proton-linked_MCT"/>
</dbReference>
<feature type="transmembrane region" description="Helical" evidence="3">
    <location>
        <begin position="430"/>
        <end position="448"/>
    </location>
</feature>
<feature type="transmembrane region" description="Helical" evidence="3">
    <location>
        <begin position="161"/>
        <end position="183"/>
    </location>
</feature>
<feature type="transmembrane region" description="Helical" evidence="3">
    <location>
        <begin position="267"/>
        <end position="287"/>
    </location>
</feature>
<evidence type="ECO:0000313" key="5">
    <source>
        <dbReference type="EMBL" id="PKS13034.1"/>
    </source>
</evidence>
<evidence type="ECO:0000256" key="3">
    <source>
        <dbReference type="SAM" id="Phobius"/>
    </source>
</evidence>
<feature type="transmembrane region" description="Helical" evidence="3">
    <location>
        <begin position="66"/>
        <end position="83"/>
    </location>
</feature>
<feature type="transmembrane region" description="Helical" evidence="3">
    <location>
        <begin position="391"/>
        <end position="410"/>
    </location>
</feature>
<dbReference type="GO" id="GO:0016020">
    <property type="term" value="C:membrane"/>
    <property type="evidence" value="ECO:0007669"/>
    <property type="project" value="UniProtKB-SubCell"/>
</dbReference>
<gene>
    <name evidence="5" type="ORF">jhhlp_000375</name>
</gene>
<dbReference type="VEuPathDB" id="FungiDB:jhhlp_000375"/>
<dbReference type="Pfam" id="PF07690">
    <property type="entry name" value="MFS_1"/>
    <property type="match status" value="1"/>
</dbReference>
<organism evidence="5 6">
    <name type="scientific">Lomentospora prolificans</name>
    <dbReference type="NCBI Taxonomy" id="41688"/>
    <lineage>
        <taxon>Eukaryota</taxon>
        <taxon>Fungi</taxon>
        <taxon>Dikarya</taxon>
        <taxon>Ascomycota</taxon>
        <taxon>Pezizomycotina</taxon>
        <taxon>Sordariomycetes</taxon>
        <taxon>Hypocreomycetidae</taxon>
        <taxon>Microascales</taxon>
        <taxon>Microascaceae</taxon>
        <taxon>Lomentospora</taxon>
    </lineage>
</organism>
<proteinExistence type="inferred from homology"/>
<keyword evidence="3" id="KW-1133">Transmembrane helix</keyword>
<feature type="transmembrane region" description="Helical" evidence="3">
    <location>
        <begin position="299"/>
        <end position="320"/>
    </location>
</feature>
<comment type="subcellular location">
    <subcellularLocation>
        <location evidence="1">Membrane</location>
        <topology evidence="1">Multi-pass membrane protein</topology>
    </subcellularLocation>
</comment>
<keyword evidence="3" id="KW-0472">Membrane</keyword>
<comment type="caution">
    <text evidence="5">The sequence shown here is derived from an EMBL/GenBank/DDBJ whole genome shotgun (WGS) entry which is preliminary data.</text>
</comment>
<accession>A0A2N3NKS0</accession>
<dbReference type="OrthoDB" id="6499973at2759"/>
<feature type="transmembrane region" description="Helical" evidence="3">
    <location>
        <begin position="136"/>
        <end position="155"/>
    </location>
</feature>
<protein>
    <recommendedName>
        <fullName evidence="4">Major facilitator superfamily (MFS) profile domain-containing protein</fullName>
    </recommendedName>
</protein>
<dbReference type="PROSITE" id="PS50850">
    <property type="entry name" value="MFS"/>
    <property type="match status" value="1"/>
</dbReference>
<feature type="transmembrane region" description="Helical" evidence="3">
    <location>
        <begin position="195"/>
        <end position="214"/>
    </location>
</feature>
<dbReference type="InterPro" id="IPR011701">
    <property type="entry name" value="MFS"/>
</dbReference>
<dbReference type="PANTHER" id="PTHR11360">
    <property type="entry name" value="MONOCARBOXYLATE TRANSPORTER"/>
    <property type="match status" value="1"/>
</dbReference>
<dbReference type="SUPFAM" id="SSF103473">
    <property type="entry name" value="MFS general substrate transporter"/>
    <property type="match status" value="1"/>
</dbReference>
<dbReference type="PANTHER" id="PTHR11360:SF305">
    <property type="entry name" value="MAJOR FACILITATOR SUPERFAMILY (MFS) PROFILE DOMAIN-CONTAINING PROTEIN"/>
    <property type="match status" value="1"/>
</dbReference>
<sequence>MSTTTVTIETPQKAYTPSISEKFSCGDAEAQHYVIDSTESSPRRSIKYDPVLEASRLADLEAPDGGHGWLVVLGCSILTYWFIGTSYSWGVIQNALVEDGVGSAASLSWVGSVATSLGAAMALITAKINVRLGSRYTCMIGITLLGLGEILASFTTHAVGGLFATAGVLFGIGNGLLFMTASVAPAQWFSRKRGLANGIVFAAGGLGGAVTSLAMNSLVGAVGPAWTFRILGFLIIGTGLPAAWVVQERRKPTSKSLDWGIFRDINFRLLFVSGIIGSFPILVPPFFIPLYSRSIGMGLNTAASLVAAFNFSSAVGRILAGVLSDRFGAVNTLLSALTINALTIIVVWPLSTSEASLIALVILSGLSSGAFASSMPTTVGNVFGSQRVSSAMGFVVTGWVGGFTMGAPIAGYMLDAFGGREAGFMPYRPAIFWAGGMALTSAMLIALMKFRLSRGELGVGRHFQNSRAVDWNEGVAKRNRGRKQLMIE</sequence>
<evidence type="ECO:0000259" key="4">
    <source>
        <dbReference type="PROSITE" id="PS50850"/>
    </source>
</evidence>
<evidence type="ECO:0000256" key="1">
    <source>
        <dbReference type="ARBA" id="ARBA00004141"/>
    </source>
</evidence>
<name>A0A2N3NKS0_9PEZI</name>
<feature type="transmembrane region" description="Helical" evidence="3">
    <location>
        <begin position="103"/>
        <end position="124"/>
    </location>
</feature>
<dbReference type="AlphaFoldDB" id="A0A2N3NKS0"/>
<feature type="domain" description="Major facilitator superfamily (MFS) profile" evidence="4">
    <location>
        <begin position="69"/>
        <end position="453"/>
    </location>
</feature>
<dbReference type="GO" id="GO:0022857">
    <property type="term" value="F:transmembrane transporter activity"/>
    <property type="evidence" value="ECO:0007669"/>
    <property type="project" value="InterPro"/>
</dbReference>
<dbReference type="InParanoid" id="A0A2N3NKS0"/>
<feature type="transmembrane region" description="Helical" evidence="3">
    <location>
        <begin position="357"/>
        <end position="379"/>
    </location>
</feature>
<keyword evidence="6" id="KW-1185">Reference proteome</keyword>
<dbReference type="Gene3D" id="1.20.1250.20">
    <property type="entry name" value="MFS general substrate transporter like domains"/>
    <property type="match status" value="2"/>
</dbReference>
<feature type="transmembrane region" description="Helical" evidence="3">
    <location>
        <begin position="332"/>
        <end position="351"/>
    </location>
</feature>
<keyword evidence="3" id="KW-0812">Transmembrane</keyword>